<dbReference type="AlphaFoldDB" id="A0AAE0MHY3"/>
<organism evidence="1 2">
    <name type="scientific">Cercophora scortea</name>
    <dbReference type="NCBI Taxonomy" id="314031"/>
    <lineage>
        <taxon>Eukaryota</taxon>
        <taxon>Fungi</taxon>
        <taxon>Dikarya</taxon>
        <taxon>Ascomycota</taxon>
        <taxon>Pezizomycotina</taxon>
        <taxon>Sordariomycetes</taxon>
        <taxon>Sordariomycetidae</taxon>
        <taxon>Sordariales</taxon>
        <taxon>Lasiosphaeriaceae</taxon>
        <taxon>Cercophora</taxon>
    </lineage>
</organism>
<reference evidence="1" key="1">
    <citation type="journal article" date="2023" name="Mol. Phylogenet. Evol.">
        <title>Genome-scale phylogeny and comparative genomics of the fungal order Sordariales.</title>
        <authorList>
            <person name="Hensen N."/>
            <person name="Bonometti L."/>
            <person name="Westerberg I."/>
            <person name="Brannstrom I.O."/>
            <person name="Guillou S."/>
            <person name="Cros-Aarteil S."/>
            <person name="Calhoun S."/>
            <person name="Haridas S."/>
            <person name="Kuo A."/>
            <person name="Mondo S."/>
            <person name="Pangilinan J."/>
            <person name="Riley R."/>
            <person name="LaButti K."/>
            <person name="Andreopoulos B."/>
            <person name="Lipzen A."/>
            <person name="Chen C."/>
            <person name="Yan M."/>
            <person name="Daum C."/>
            <person name="Ng V."/>
            <person name="Clum A."/>
            <person name="Steindorff A."/>
            <person name="Ohm R.A."/>
            <person name="Martin F."/>
            <person name="Silar P."/>
            <person name="Natvig D.O."/>
            <person name="Lalanne C."/>
            <person name="Gautier V."/>
            <person name="Ament-Velasquez S.L."/>
            <person name="Kruys A."/>
            <person name="Hutchinson M.I."/>
            <person name="Powell A.J."/>
            <person name="Barry K."/>
            <person name="Miller A.N."/>
            <person name="Grigoriev I.V."/>
            <person name="Debuchy R."/>
            <person name="Gladieux P."/>
            <person name="Hiltunen Thoren M."/>
            <person name="Johannesson H."/>
        </authorList>
    </citation>
    <scope>NUCLEOTIDE SEQUENCE</scope>
    <source>
        <strain evidence="1">SMH4131-1</strain>
    </source>
</reference>
<sequence>MIFLLGFLVVGGAARSPRSRPASLISAADSAWASVDGWPKRRVQRGKSGETRPPTSSIAKETDVVGTAPTFGMACPPRSQRKKK</sequence>
<gene>
    <name evidence="1" type="ORF">B0T19DRAFT_85341</name>
</gene>
<keyword evidence="2" id="KW-1185">Reference proteome</keyword>
<accession>A0AAE0MHY3</accession>
<protein>
    <submittedName>
        <fullName evidence="1">Uncharacterized protein</fullName>
    </submittedName>
</protein>
<evidence type="ECO:0000313" key="2">
    <source>
        <dbReference type="Proteomes" id="UP001286456"/>
    </source>
</evidence>
<proteinExistence type="predicted"/>
<comment type="caution">
    <text evidence="1">The sequence shown here is derived from an EMBL/GenBank/DDBJ whole genome shotgun (WGS) entry which is preliminary data.</text>
</comment>
<name>A0AAE0MHY3_9PEZI</name>
<evidence type="ECO:0000313" key="1">
    <source>
        <dbReference type="EMBL" id="KAK3331684.1"/>
    </source>
</evidence>
<dbReference type="EMBL" id="JAUEPO010000002">
    <property type="protein sequence ID" value="KAK3331684.1"/>
    <property type="molecule type" value="Genomic_DNA"/>
</dbReference>
<dbReference type="Proteomes" id="UP001286456">
    <property type="component" value="Unassembled WGS sequence"/>
</dbReference>
<reference evidence="1" key="2">
    <citation type="submission" date="2023-06" db="EMBL/GenBank/DDBJ databases">
        <authorList>
            <consortium name="Lawrence Berkeley National Laboratory"/>
            <person name="Haridas S."/>
            <person name="Hensen N."/>
            <person name="Bonometti L."/>
            <person name="Westerberg I."/>
            <person name="Brannstrom I.O."/>
            <person name="Guillou S."/>
            <person name="Cros-Aarteil S."/>
            <person name="Calhoun S."/>
            <person name="Kuo A."/>
            <person name="Mondo S."/>
            <person name="Pangilinan J."/>
            <person name="Riley R."/>
            <person name="Labutti K."/>
            <person name="Andreopoulos B."/>
            <person name="Lipzen A."/>
            <person name="Chen C."/>
            <person name="Yanf M."/>
            <person name="Daum C."/>
            <person name="Ng V."/>
            <person name="Clum A."/>
            <person name="Steindorff A."/>
            <person name="Ohm R."/>
            <person name="Martin F."/>
            <person name="Silar P."/>
            <person name="Natvig D."/>
            <person name="Lalanne C."/>
            <person name="Gautier V."/>
            <person name="Ament-Velasquez S.L."/>
            <person name="Kruys A."/>
            <person name="Hutchinson M.I."/>
            <person name="Powell A.J."/>
            <person name="Barry K."/>
            <person name="Miller A.N."/>
            <person name="Grigoriev I.V."/>
            <person name="Debuchy R."/>
            <person name="Gladieux P."/>
            <person name="Thoren M.H."/>
            <person name="Johannesson H."/>
        </authorList>
    </citation>
    <scope>NUCLEOTIDE SEQUENCE</scope>
    <source>
        <strain evidence="1">SMH4131-1</strain>
    </source>
</reference>